<dbReference type="InterPro" id="IPR029787">
    <property type="entry name" value="Nucleotide_cyclase"/>
</dbReference>
<accession>E0XQY3</accession>
<evidence type="ECO:0000313" key="3">
    <source>
        <dbReference type="EMBL" id="ADI16824.1"/>
    </source>
</evidence>
<dbReference type="PROSITE" id="PS50005">
    <property type="entry name" value="TPR"/>
    <property type="match status" value="2"/>
</dbReference>
<evidence type="ECO:0000256" key="1">
    <source>
        <dbReference type="PROSITE-ProRule" id="PRU00339"/>
    </source>
</evidence>
<dbReference type="AlphaFoldDB" id="E0XQY3"/>
<reference evidence="3" key="1">
    <citation type="journal article" date="2011" name="Environ. Microbiol.">
        <title>Time-series analyses of Monterey Bay coastal microbial picoplankton using a 'genome proxy' microarray.</title>
        <authorList>
            <person name="Rich V.I."/>
            <person name="Pham V.D."/>
            <person name="Eppley J."/>
            <person name="Shi Y."/>
            <person name="DeLong E.F."/>
        </authorList>
    </citation>
    <scope>NUCLEOTIDE SEQUENCE</scope>
</reference>
<evidence type="ECO:0000259" key="2">
    <source>
        <dbReference type="PROSITE" id="PS50125"/>
    </source>
</evidence>
<keyword evidence="1" id="KW-0802">TPR repeat</keyword>
<name>E0XQY3_9PROT</name>
<dbReference type="InterPro" id="IPR001054">
    <property type="entry name" value="A/G_cyclase"/>
</dbReference>
<organism evidence="3">
    <name type="scientific">uncultured alpha proteobacterium HF0010_13E22</name>
    <dbReference type="NCBI Taxonomy" id="710801"/>
    <lineage>
        <taxon>Bacteria</taxon>
        <taxon>Pseudomonadati</taxon>
        <taxon>Pseudomonadota</taxon>
        <taxon>Alphaproteobacteria</taxon>
        <taxon>environmental samples</taxon>
    </lineage>
</organism>
<dbReference type="Pfam" id="PF13181">
    <property type="entry name" value="TPR_8"/>
    <property type="match status" value="1"/>
</dbReference>
<proteinExistence type="predicted"/>
<dbReference type="Gene3D" id="3.30.70.1230">
    <property type="entry name" value="Nucleotide cyclase"/>
    <property type="match status" value="1"/>
</dbReference>
<dbReference type="InterPro" id="IPR050697">
    <property type="entry name" value="Adenylyl/Guanylyl_Cyclase_3/4"/>
</dbReference>
<dbReference type="GO" id="GO:0006171">
    <property type="term" value="P:cAMP biosynthetic process"/>
    <property type="evidence" value="ECO:0007669"/>
    <property type="project" value="TreeGrafter"/>
</dbReference>
<dbReference type="CDD" id="cd07302">
    <property type="entry name" value="CHD"/>
    <property type="match status" value="1"/>
</dbReference>
<dbReference type="SUPFAM" id="SSF48452">
    <property type="entry name" value="TPR-like"/>
    <property type="match status" value="1"/>
</dbReference>
<dbReference type="SUPFAM" id="SSF55073">
    <property type="entry name" value="Nucleotide cyclase"/>
    <property type="match status" value="1"/>
</dbReference>
<dbReference type="Gene3D" id="1.25.40.10">
    <property type="entry name" value="Tetratricopeptide repeat domain"/>
    <property type="match status" value="1"/>
</dbReference>
<protein>
    <submittedName>
        <fullName evidence="3">Adenylate cyclase, family 3 (Some proteins contain hamp domain)</fullName>
    </submittedName>
</protein>
<dbReference type="InterPro" id="IPR019734">
    <property type="entry name" value="TPR_rpt"/>
</dbReference>
<feature type="repeat" description="TPR" evidence="1">
    <location>
        <begin position="420"/>
        <end position="453"/>
    </location>
</feature>
<dbReference type="Gene3D" id="3.40.50.10610">
    <property type="entry name" value="ABC-type transport auxiliary lipoprotein component"/>
    <property type="match status" value="1"/>
</dbReference>
<feature type="domain" description="Guanylate cyclase" evidence="2">
    <location>
        <begin position="11"/>
        <end position="125"/>
    </location>
</feature>
<feature type="repeat" description="TPR" evidence="1">
    <location>
        <begin position="454"/>
        <end position="487"/>
    </location>
</feature>
<dbReference type="SUPFAM" id="SSF52964">
    <property type="entry name" value="TolB, N-terminal domain"/>
    <property type="match status" value="1"/>
</dbReference>
<dbReference type="PROSITE" id="PS50125">
    <property type="entry name" value="GUANYLATE_CYCLASE_2"/>
    <property type="match status" value="1"/>
</dbReference>
<dbReference type="Pfam" id="PF00211">
    <property type="entry name" value="Guanylate_cyc"/>
    <property type="match status" value="1"/>
</dbReference>
<dbReference type="PANTHER" id="PTHR43081">
    <property type="entry name" value="ADENYLATE CYCLASE, TERMINAL-DIFFERENTIATION SPECIFIC-RELATED"/>
    <property type="match status" value="1"/>
</dbReference>
<dbReference type="EMBL" id="GU474848">
    <property type="protein sequence ID" value="ADI16824.1"/>
    <property type="molecule type" value="Genomic_DNA"/>
</dbReference>
<dbReference type="InterPro" id="IPR011990">
    <property type="entry name" value="TPR-like_helical_dom_sf"/>
</dbReference>
<dbReference type="PANTHER" id="PTHR43081:SF19">
    <property type="entry name" value="PH-SENSITIVE ADENYLATE CYCLASE RV1264"/>
    <property type="match status" value="1"/>
</dbReference>
<dbReference type="GO" id="GO:0035556">
    <property type="term" value="P:intracellular signal transduction"/>
    <property type="evidence" value="ECO:0007669"/>
    <property type="project" value="InterPro"/>
</dbReference>
<sequence>MSQNITRKIAVIFVADVVGFSKMMERNEDDTLRSFRVCVEILENLFAEHGGRIFNTAGDSVLAEFQSAVSAVVCASDFQKLIQERNSSFSDDERMTFRIGINMGDVIVEGENLYGDGVNVASRLEALSQPGGVCLSKSIHDFVSQKVDLNFSDLGDQQVKNTQVRAYDIVLDSASERASKVERNVPEEQATKSRAPTIAVLPFINQSNDTDQDYFADGISEDIISNLSSWKTFPVIASNSSFAFRDSRQTASDIAAKLGADYLVSGSVRRGGNKVRITANLISADGDEQVWSQRWDRQLDDIFEVQDEVSQAIVALLGSAVTGQEQKRLVQRKKTANLSAWDLYLKALSVQNNEGSGEQVIASCKAAIELDNQFCDAYVLWCRTLTGMIFSHEYAENRSANERQFHINAQKAFDLDPNNPEAVIMLSRSYNIKRDYDKRIELAKRALDLNPHHPSCNMDYGLAISSYGRFDEALMHIFKAVEMDPASRGSYEGTLPMIYMAMEDTENSLKWINSANDISPHSRYQGWLAAVHAQNGDIDLARLHLQNFLEQRPEIRSLKDYEKVVPTICKDYVMEGLKKAGLADSA</sequence>
<dbReference type="GO" id="GO:0004016">
    <property type="term" value="F:adenylate cyclase activity"/>
    <property type="evidence" value="ECO:0007669"/>
    <property type="project" value="UniProtKB-ARBA"/>
</dbReference>